<organism evidence="1 2">
    <name type="scientific">Gordonia aquimaris</name>
    <dbReference type="NCBI Taxonomy" id="2984863"/>
    <lineage>
        <taxon>Bacteria</taxon>
        <taxon>Bacillati</taxon>
        <taxon>Actinomycetota</taxon>
        <taxon>Actinomycetes</taxon>
        <taxon>Mycobacteriales</taxon>
        <taxon>Gordoniaceae</taxon>
        <taxon>Gordonia</taxon>
    </lineage>
</organism>
<name>A0A9X3D3S3_9ACTN</name>
<gene>
    <name evidence="1" type="ORF">OSB52_09115</name>
</gene>
<dbReference type="InterPro" id="IPR017853">
    <property type="entry name" value="GH"/>
</dbReference>
<evidence type="ECO:0000313" key="1">
    <source>
        <dbReference type="EMBL" id="MCX2964247.1"/>
    </source>
</evidence>
<dbReference type="EMBL" id="JAPKFM010000007">
    <property type="protein sequence ID" value="MCX2964247.1"/>
    <property type="molecule type" value="Genomic_DNA"/>
</dbReference>
<comment type="caution">
    <text evidence="1">The sequence shown here is derived from an EMBL/GenBank/DDBJ whole genome shotgun (WGS) entry which is preliminary data.</text>
</comment>
<keyword evidence="2" id="KW-1185">Reference proteome</keyword>
<reference evidence="1" key="1">
    <citation type="submission" date="2022-10" db="EMBL/GenBank/DDBJ databases">
        <title>WGS of marine actinomycetes from Thailand.</title>
        <authorList>
            <person name="Thawai C."/>
        </authorList>
    </citation>
    <scope>NUCLEOTIDE SEQUENCE</scope>
    <source>
        <strain evidence="1">SW21</strain>
    </source>
</reference>
<dbReference type="Proteomes" id="UP001143347">
    <property type="component" value="Unassembled WGS sequence"/>
</dbReference>
<dbReference type="Gene3D" id="3.20.20.80">
    <property type="entry name" value="Glycosidases"/>
    <property type="match status" value="1"/>
</dbReference>
<protein>
    <submittedName>
        <fullName evidence="1">Beta-mannosidase</fullName>
    </submittedName>
</protein>
<proteinExistence type="predicted"/>
<dbReference type="SUPFAM" id="SSF51445">
    <property type="entry name" value="(Trans)glycosidases"/>
    <property type="match status" value="1"/>
</dbReference>
<sequence length="370" mass="39280">MPVMRIIRRSCLVGMLALLIAGVVLPAPVIGAPANRVTATADGLRLDGRPWWPSGLDAYQLATDWSINTGCGAMVDLDSYFAALAPHSLTRFDLFAQLAVNKYTGALDFAPMDAVFAAAARHDQMVIPVLAAGEGACESGRFKDHGWYATGWRTEIGAGGLTFEQWMRTAVRRWKNSPALAGWEMVGEPETSICGDTSCGWQSRICPPDAALVLRSFFDNAGAVLHRVHRSGLIWAGLAGGGQCGTAGPQYEYVGGSRHLGVLDYHDYGSDGVPLPGDQWNGLAERIRQGAVLGKPVAVNEIGQSAGSCASAAQRAADFRTKVTGQRAAGTATALFWAFVPDPRPDQCTYDIGPDDPAFDLVADLTTVGP</sequence>
<accession>A0A9X3D3S3</accession>
<dbReference type="AlphaFoldDB" id="A0A9X3D3S3"/>
<evidence type="ECO:0000313" key="2">
    <source>
        <dbReference type="Proteomes" id="UP001143347"/>
    </source>
</evidence>